<dbReference type="InterPro" id="IPR036537">
    <property type="entry name" value="Adaptor_Cbl_N_dom_sf"/>
</dbReference>
<organism evidence="1 2">
    <name type="scientific">Racocetra fulgida</name>
    <dbReference type="NCBI Taxonomy" id="60492"/>
    <lineage>
        <taxon>Eukaryota</taxon>
        <taxon>Fungi</taxon>
        <taxon>Fungi incertae sedis</taxon>
        <taxon>Mucoromycota</taxon>
        <taxon>Glomeromycotina</taxon>
        <taxon>Glomeromycetes</taxon>
        <taxon>Diversisporales</taxon>
        <taxon>Gigasporaceae</taxon>
        <taxon>Racocetra</taxon>
    </lineage>
</organism>
<evidence type="ECO:0000313" key="1">
    <source>
        <dbReference type="EMBL" id="CAG8798192.1"/>
    </source>
</evidence>
<protein>
    <submittedName>
        <fullName evidence="1">16404_t:CDS:1</fullName>
    </submittedName>
</protein>
<feature type="non-terminal residue" evidence="1">
    <location>
        <position position="197"/>
    </location>
</feature>
<evidence type="ECO:0000313" key="2">
    <source>
        <dbReference type="Proteomes" id="UP000789396"/>
    </source>
</evidence>
<dbReference type="AlphaFoldDB" id="A0A9N9JX14"/>
<gene>
    <name evidence="1" type="ORF">RFULGI_LOCUS17451</name>
</gene>
<comment type="caution">
    <text evidence="1">The sequence shown here is derived from an EMBL/GenBank/DDBJ whole genome shotgun (WGS) entry which is preliminary data.</text>
</comment>
<accession>A0A9N9JX14</accession>
<dbReference type="Gene3D" id="1.20.930.20">
    <property type="entry name" value="Adaptor protein Cbl, N-terminal domain"/>
    <property type="match status" value="1"/>
</dbReference>
<sequence>MSEAVVEGLKNVAKIAEAASSFIPVLDAISKLIKEIVGIYEKSEFNKNMCSRLVDRVLMAEYEIKRLKLIKKRYEGKFKEQEYYDSLQKFITTLEKIKRFIKEKFESLAQEFDNSMKHLNFSMAIDFEEQRKLDTDELKSSLNEIKKINIMKSRDTFVFKPFQIEQKDLTPCSLSPDEFSRLGNSSYLCKRMYKFEE</sequence>
<dbReference type="EMBL" id="CAJVPZ010068570">
    <property type="protein sequence ID" value="CAG8798192.1"/>
    <property type="molecule type" value="Genomic_DNA"/>
</dbReference>
<dbReference type="OrthoDB" id="2314769at2759"/>
<reference evidence="1" key="1">
    <citation type="submission" date="2021-06" db="EMBL/GenBank/DDBJ databases">
        <authorList>
            <person name="Kallberg Y."/>
            <person name="Tangrot J."/>
            <person name="Rosling A."/>
        </authorList>
    </citation>
    <scope>NUCLEOTIDE SEQUENCE</scope>
    <source>
        <strain evidence="1">IN212</strain>
    </source>
</reference>
<dbReference type="InterPro" id="IPR059179">
    <property type="entry name" value="MLKL-like_MCAfunc"/>
</dbReference>
<proteinExistence type="predicted"/>
<name>A0A9N9JX14_9GLOM</name>
<dbReference type="CDD" id="cd21037">
    <property type="entry name" value="MLKL_NTD"/>
    <property type="match status" value="1"/>
</dbReference>
<keyword evidence="2" id="KW-1185">Reference proteome</keyword>
<dbReference type="Proteomes" id="UP000789396">
    <property type="component" value="Unassembled WGS sequence"/>
</dbReference>
<dbReference type="GO" id="GO:0007166">
    <property type="term" value="P:cell surface receptor signaling pathway"/>
    <property type="evidence" value="ECO:0007669"/>
    <property type="project" value="InterPro"/>
</dbReference>